<evidence type="ECO:0000313" key="16">
    <source>
        <dbReference type="Proteomes" id="UP000694864"/>
    </source>
</evidence>
<comment type="catalytic activity">
    <reaction evidence="1">
        <text>[E2 ubiquitin-conjugating enzyme]-S-ubiquitinyl-L-cysteine + [acceptor protein]-L-lysine = [E2 ubiquitin-conjugating enzyme]-L-cysteine + [acceptor protein]-N(6)-ubiquitinyl-L-lysine.</text>
        <dbReference type="EC" id="2.3.2.31"/>
    </reaction>
</comment>
<evidence type="ECO:0000256" key="1">
    <source>
        <dbReference type="ARBA" id="ARBA00001798"/>
    </source>
</evidence>
<evidence type="ECO:0000259" key="15">
    <source>
        <dbReference type="PROSITE" id="PS51873"/>
    </source>
</evidence>
<dbReference type="SUPFAM" id="SSF57850">
    <property type="entry name" value="RING/U-box"/>
    <property type="match status" value="3"/>
</dbReference>
<dbReference type="PROSITE" id="PS50089">
    <property type="entry name" value="ZF_RING_2"/>
    <property type="match status" value="1"/>
</dbReference>
<dbReference type="PROSITE" id="PS51873">
    <property type="entry name" value="TRIAD"/>
    <property type="match status" value="1"/>
</dbReference>
<dbReference type="CDD" id="cd22582">
    <property type="entry name" value="BRcat_RBR_unk"/>
    <property type="match status" value="1"/>
</dbReference>
<reference evidence="17" key="2">
    <citation type="submission" date="2025-08" db="UniProtKB">
        <authorList>
            <consortium name="RefSeq"/>
        </authorList>
    </citation>
    <scope>IDENTIFICATION</scope>
    <source>
        <tissue evidence="17">Leaf</tissue>
    </source>
</reference>
<dbReference type="Proteomes" id="UP000694864">
    <property type="component" value="Chromosome 4"/>
</dbReference>
<accession>A0ABM1RLR4</accession>
<evidence type="ECO:0000256" key="3">
    <source>
        <dbReference type="ARBA" id="ARBA00003976"/>
    </source>
</evidence>
<evidence type="ECO:0000313" key="17">
    <source>
        <dbReference type="RefSeq" id="XP_019099952.1"/>
    </source>
</evidence>
<dbReference type="EC" id="2.3.2.31" evidence="6"/>
<evidence type="ECO:0000256" key="6">
    <source>
        <dbReference type="ARBA" id="ARBA00012251"/>
    </source>
</evidence>
<dbReference type="InterPro" id="IPR013083">
    <property type="entry name" value="Znf_RING/FYVE/PHD"/>
</dbReference>
<protein>
    <recommendedName>
        <fullName evidence="6">RBR-type E3 ubiquitin transferase</fullName>
        <ecNumber evidence="6">2.3.2.31</ecNumber>
    </recommendedName>
</protein>
<dbReference type="InterPro" id="IPR001841">
    <property type="entry name" value="Znf_RING"/>
</dbReference>
<keyword evidence="8" id="KW-0479">Metal-binding</keyword>
<evidence type="ECO:0000256" key="4">
    <source>
        <dbReference type="ARBA" id="ARBA00004906"/>
    </source>
</evidence>
<dbReference type="InterPro" id="IPR017907">
    <property type="entry name" value="Znf_RING_CS"/>
</dbReference>
<dbReference type="Pfam" id="PF13639">
    <property type="entry name" value="zf-RING_2"/>
    <property type="match status" value="1"/>
</dbReference>
<comment type="cofactor">
    <cofactor evidence="2">
        <name>Zn(2+)</name>
        <dbReference type="ChEBI" id="CHEBI:29105"/>
    </cofactor>
</comment>
<keyword evidence="12" id="KW-0862">Zinc</keyword>
<feature type="domain" description="RING-type" evidence="14">
    <location>
        <begin position="17"/>
        <end position="65"/>
    </location>
</feature>
<comment type="function">
    <text evidence="3">Might act as an E3 ubiquitin-protein ligase, or as part of E3 complex, which accepts ubiquitin from specific E2 ubiquitin-conjugating enzymes and then transfers it to substrates.</text>
</comment>
<evidence type="ECO:0000256" key="9">
    <source>
        <dbReference type="ARBA" id="ARBA00022737"/>
    </source>
</evidence>
<dbReference type="Pfam" id="PF01485">
    <property type="entry name" value="IBR"/>
    <property type="match status" value="1"/>
</dbReference>
<evidence type="ECO:0000256" key="2">
    <source>
        <dbReference type="ARBA" id="ARBA00001947"/>
    </source>
</evidence>
<evidence type="ECO:0000256" key="11">
    <source>
        <dbReference type="ARBA" id="ARBA00022786"/>
    </source>
</evidence>
<keyword evidence="16" id="KW-1185">Reference proteome</keyword>
<organism evidence="16 17">
    <name type="scientific">Camelina sativa</name>
    <name type="common">False flax</name>
    <name type="synonym">Myagrum sativum</name>
    <dbReference type="NCBI Taxonomy" id="90675"/>
    <lineage>
        <taxon>Eukaryota</taxon>
        <taxon>Viridiplantae</taxon>
        <taxon>Streptophyta</taxon>
        <taxon>Embryophyta</taxon>
        <taxon>Tracheophyta</taxon>
        <taxon>Spermatophyta</taxon>
        <taxon>Magnoliopsida</taxon>
        <taxon>eudicotyledons</taxon>
        <taxon>Gunneridae</taxon>
        <taxon>Pentapetalae</taxon>
        <taxon>rosids</taxon>
        <taxon>malvids</taxon>
        <taxon>Brassicales</taxon>
        <taxon>Brassicaceae</taxon>
        <taxon>Camelineae</taxon>
        <taxon>Camelina</taxon>
    </lineage>
</organism>
<keyword evidence="10 13" id="KW-0863">Zinc-finger</keyword>
<keyword evidence="11" id="KW-0833">Ubl conjugation pathway</keyword>
<evidence type="ECO:0000256" key="13">
    <source>
        <dbReference type="PROSITE-ProRule" id="PRU00175"/>
    </source>
</evidence>
<dbReference type="PROSITE" id="PS00518">
    <property type="entry name" value="ZF_RING_1"/>
    <property type="match status" value="1"/>
</dbReference>
<evidence type="ECO:0000256" key="8">
    <source>
        <dbReference type="ARBA" id="ARBA00022723"/>
    </source>
</evidence>
<sequence length="200" mass="23502">METIDSEISLLVVPESCSICLDDVFKADQMYYVVLCNHHFCVECMKRYIEDSLLKGTIPTCPYYQCESKLTLRSCVHFLTSKLKVMWKQRILEESIPLTESLYCPNPRCSALMSKTELSKFTEDKSMRCFRCGERFCINCKVPWHSNLSCNDYKRLSTNRMSDDMKLTVLAYEELWRQCEKCQHMIELSEGCIHVTCRYI</sequence>
<evidence type="ECO:0000256" key="7">
    <source>
        <dbReference type="ARBA" id="ARBA00022679"/>
    </source>
</evidence>
<reference evidence="16" key="1">
    <citation type="journal article" date="2014" name="Nat. Commun.">
        <title>The emerging biofuel crop Camelina sativa retains a highly undifferentiated hexaploid genome structure.</title>
        <authorList>
            <person name="Kagale S."/>
            <person name="Koh C."/>
            <person name="Nixon J."/>
            <person name="Bollina V."/>
            <person name="Clarke W.E."/>
            <person name="Tuteja R."/>
            <person name="Spillane C."/>
            <person name="Robinson S.J."/>
            <person name="Links M.G."/>
            <person name="Clarke C."/>
            <person name="Higgins E.E."/>
            <person name="Huebert T."/>
            <person name="Sharpe A.G."/>
            <person name="Parkin I.A."/>
        </authorList>
    </citation>
    <scope>NUCLEOTIDE SEQUENCE [LARGE SCALE GENOMIC DNA]</scope>
    <source>
        <strain evidence="16">cv. DH55</strain>
    </source>
</reference>
<keyword evidence="7" id="KW-0808">Transferase</keyword>
<dbReference type="GeneID" id="104783803"/>
<comment type="pathway">
    <text evidence="4">Protein modification; protein ubiquitination.</text>
</comment>
<dbReference type="Gene3D" id="1.20.120.1750">
    <property type="match status" value="1"/>
</dbReference>
<dbReference type="Gene3D" id="3.30.40.10">
    <property type="entry name" value="Zinc/RING finger domain, C3HC4 (zinc finger)"/>
    <property type="match status" value="1"/>
</dbReference>
<evidence type="ECO:0000259" key="14">
    <source>
        <dbReference type="PROSITE" id="PS50089"/>
    </source>
</evidence>
<evidence type="ECO:0000256" key="5">
    <source>
        <dbReference type="ARBA" id="ARBA00005884"/>
    </source>
</evidence>
<dbReference type="RefSeq" id="XP_019099952.1">
    <property type="nucleotide sequence ID" value="XM_019244407.1"/>
</dbReference>
<dbReference type="PANTHER" id="PTHR11685">
    <property type="entry name" value="RBR FAMILY RING FINGER AND IBR DOMAIN-CONTAINING"/>
    <property type="match status" value="1"/>
</dbReference>
<evidence type="ECO:0000256" key="10">
    <source>
        <dbReference type="ARBA" id="ARBA00022771"/>
    </source>
</evidence>
<name>A0ABM1RLR4_CAMSA</name>
<gene>
    <name evidence="17" type="primary">LOC104783803</name>
</gene>
<dbReference type="InterPro" id="IPR002867">
    <property type="entry name" value="IBR_dom"/>
</dbReference>
<evidence type="ECO:0000256" key="12">
    <source>
        <dbReference type="ARBA" id="ARBA00022833"/>
    </source>
</evidence>
<comment type="similarity">
    <text evidence="5">Belongs to the RBR family. Ariadne subfamily.</text>
</comment>
<dbReference type="InterPro" id="IPR044066">
    <property type="entry name" value="TRIAD_supradom"/>
</dbReference>
<feature type="domain" description="RING-type" evidence="15">
    <location>
        <begin position="13"/>
        <end position="200"/>
    </location>
</feature>
<dbReference type="InterPro" id="IPR031127">
    <property type="entry name" value="E3_UB_ligase_RBR"/>
</dbReference>
<proteinExistence type="inferred from homology"/>
<dbReference type="SMART" id="SM00647">
    <property type="entry name" value="IBR"/>
    <property type="match status" value="1"/>
</dbReference>
<keyword evidence="9" id="KW-0677">Repeat</keyword>